<reference evidence="3" key="1">
    <citation type="submission" date="2015-07" db="EMBL/GenBank/DDBJ databases">
        <title>Fjat-10053 dsm26.</title>
        <authorList>
            <person name="Liu B."/>
            <person name="Wang J."/>
            <person name="Zhu Y."/>
            <person name="Liu G."/>
            <person name="Chen Q."/>
            <person name="Chen Z."/>
            <person name="Lan J."/>
            <person name="Che J."/>
            <person name="Ge C."/>
            <person name="Shi H."/>
            <person name="Pan Z."/>
            <person name="Liu X."/>
        </authorList>
    </citation>
    <scope>NUCLEOTIDE SEQUENCE [LARGE SCALE GENOMIC DNA]</scope>
    <source>
        <strain evidence="3">DSM 26</strain>
    </source>
</reference>
<name>A0A0L0QM85_VIRPA</name>
<dbReference type="AlphaFoldDB" id="A0A0L0QM85"/>
<dbReference type="EMBL" id="LGTO01000007">
    <property type="protein sequence ID" value="KNE19707.1"/>
    <property type="molecule type" value="Genomic_DNA"/>
</dbReference>
<feature type="domain" description="Putative restriction endonuclease" evidence="1">
    <location>
        <begin position="12"/>
        <end position="182"/>
    </location>
</feature>
<comment type="caution">
    <text evidence="2">The sequence shown here is derived from an EMBL/GenBank/DDBJ whole genome shotgun (WGS) entry which is preliminary data.</text>
</comment>
<dbReference type="OrthoDB" id="9808428at2"/>
<gene>
    <name evidence="2" type="ORF">AFK71_14795</name>
</gene>
<dbReference type="GO" id="GO:0004519">
    <property type="term" value="F:endonuclease activity"/>
    <property type="evidence" value="ECO:0007669"/>
    <property type="project" value="UniProtKB-KW"/>
</dbReference>
<dbReference type="InterPro" id="IPR011335">
    <property type="entry name" value="Restrct_endonuc-II-like"/>
</dbReference>
<keyword evidence="3" id="KW-1185">Reference proteome</keyword>
<sequence>MSLPNEELVSLKKFYQMREQTDQLLEYIDGVVYMSPSPSTVHQRLSMRLAAQLYNLLESDDCEVFSAPFDVKLSNENIPGDKVVIPDLSVICDKSGLDDQQYTGAPTMIIEIINPSNQAHDLITKLNLYMQYGVKEYWIVNPLLNTIMVYALNEKAKYEQKDIVREKGIVTSTVLPNFSVDAEKLFQQ</sequence>
<keyword evidence="2" id="KW-0378">Hydrolase</keyword>
<dbReference type="InterPro" id="IPR012296">
    <property type="entry name" value="Nuclease_put_TT1808"/>
</dbReference>
<dbReference type="Pfam" id="PF05685">
    <property type="entry name" value="Uma2"/>
    <property type="match status" value="1"/>
</dbReference>
<dbReference type="Proteomes" id="UP000036780">
    <property type="component" value="Unassembled WGS sequence"/>
</dbReference>
<proteinExistence type="predicted"/>
<keyword evidence="2" id="KW-0255">Endonuclease</keyword>
<accession>A0A0L0QM85</accession>
<dbReference type="SUPFAM" id="SSF52980">
    <property type="entry name" value="Restriction endonuclease-like"/>
    <property type="match status" value="1"/>
</dbReference>
<dbReference type="PANTHER" id="PTHR34107:SF4">
    <property type="entry name" value="SLL1222 PROTEIN"/>
    <property type="match status" value="1"/>
</dbReference>
<dbReference type="RefSeq" id="WP_050352257.1">
    <property type="nucleotide sequence ID" value="NZ_CP073011.1"/>
</dbReference>
<dbReference type="Gene3D" id="3.90.1570.10">
    <property type="entry name" value="tt1808, chain A"/>
    <property type="match status" value="1"/>
</dbReference>
<dbReference type="PATRIC" id="fig|1473.5.peg.1606"/>
<evidence type="ECO:0000313" key="3">
    <source>
        <dbReference type="Proteomes" id="UP000036780"/>
    </source>
</evidence>
<dbReference type="GeneID" id="66871239"/>
<evidence type="ECO:0000313" key="2">
    <source>
        <dbReference type="EMBL" id="KNE19707.1"/>
    </source>
</evidence>
<dbReference type="InterPro" id="IPR008538">
    <property type="entry name" value="Uma2"/>
</dbReference>
<organism evidence="2 3">
    <name type="scientific">Virgibacillus pantothenticus</name>
    <dbReference type="NCBI Taxonomy" id="1473"/>
    <lineage>
        <taxon>Bacteria</taxon>
        <taxon>Bacillati</taxon>
        <taxon>Bacillota</taxon>
        <taxon>Bacilli</taxon>
        <taxon>Bacillales</taxon>
        <taxon>Bacillaceae</taxon>
        <taxon>Virgibacillus</taxon>
    </lineage>
</organism>
<dbReference type="PANTHER" id="PTHR34107">
    <property type="entry name" value="SLL0198 PROTEIN-RELATED"/>
    <property type="match status" value="1"/>
</dbReference>
<evidence type="ECO:0000259" key="1">
    <source>
        <dbReference type="Pfam" id="PF05685"/>
    </source>
</evidence>
<keyword evidence="2" id="KW-0540">Nuclease</keyword>
<protein>
    <submittedName>
        <fullName evidence="2">Uma2 family Eendonuclease</fullName>
    </submittedName>
</protein>
<dbReference type="CDD" id="cd06260">
    <property type="entry name" value="DUF820-like"/>
    <property type="match status" value="1"/>
</dbReference>